<dbReference type="PANTHER" id="PTHR43798:SF33">
    <property type="entry name" value="HYDROLASE, PUTATIVE (AFU_ORTHOLOGUE AFUA_2G14860)-RELATED"/>
    <property type="match status" value="1"/>
</dbReference>
<keyword evidence="3" id="KW-1185">Reference proteome</keyword>
<dbReference type="InterPro" id="IPR029058">
    <property type="entry name" value="AB_hydrolase_fold"/>
</dbReference>
<evidence type="ECO:0000259" key="1">
    <source>
        <dbReference type="Pfam" id="PF12697"/>
    </source>
</evidence>
<reference evidence="3" key="1">
    <citation type="submission" date="2023-07" db="EMBL/GenBank/DDBJ databases">
        <title>30 novel species of actinomycetes from the DSMZ collection.</title>
        <authorList>
            <person name="Nouioui I."/>
        </authorList>
    </citation>
    <scope>NUCLEOTIDE SEQUENCE [LARGE SCALE GENOMIC DNA]</scope>
    <source>
        <strain evidence="3">DSM 41699</strain>
    </source>
</reference>
<dbReference type="InterPro" id="IPR050266">
    <property type="entry name" value="AB_hydrolase_sf"/>
</dbReference>
<dbReference type="Gene3D" id="3.40.50.1820">
    <property type="entry name" value="alpha/beta hydrolase"/>
    <property type="match status" value="1"/>
</dbReference>
<dbReference type="PANTHER" id="PTHR43798">
    <property type="entry name" value="MONOACYLGLYCEROL LIPASE"/>
    <property type="match status" value="1"/>
</dbReference>
<keyword evidence="2" id="KW-0378">Hydrolase</keyword>
<dbReference type="Pfam" id="PF12697">
    <property type="entry name" value="Abhydrolase_6"/>
    <property type="match status" value="1"/>
</dbReference>
<comment type="caution">
    <text evidence="2">The sequence shown here is derived from an EMBL/GenBank/DDBJ whole genome shotgun (WGS) entry which is preliminary data.</text>
</comment>
<accession>A0ABU2U4I0</accession>
<evidence type="ECO:0000313" key="2">
    <source>
        <dbReference type="EMBL" id="MDT0468138.1"/>
    </source>
</evidence>
<sequence>MGMIASRRERLASPGSTYGLHGWIIVLKKSGKISGGCAERPALVLVHGAGQGGRMWRRQLDALSDDFRLVAPDLPGFGGTPGPFSLPAAVECVAEIARRPGPVHLCGHSLGAIVAARTAAEHPDLVARLILSGGPEIAPGRTSPRRLRIERRRPGRLVRAVSDLPDRAGWIDVLDALETSDLSQVLPRIAAPTLVLCGKRDRGSLPDARRAAAAIPGAHLSVVPHVGHLMPMTAPHAFNAIIRAFLADVHQ</sequence>
<dbReference type="Proteomes" id="UP001183809">
    <property type="component" value="Unassembled WGS sequence"/>
</dbReference>
<protein>
    <submittedName>
        <fullName evidence="2">Alpha/beta fold hydrolase</fullName>
    </submittedName>
</protein>
<name>A0ABU2U4I0_9ACTN</name>
<dbReference type="EMBL" id="JAVREY010000067">
    <property type="protein sequence ID" value="MDT0468138.1"/>
    <property type="molecule type" value="Genomic_DNA"/>
</dbReference>
<dbReference type="SUPFAM" id="SSF53474">
    <property type="entry name" value="alpha/beta-Hydrolases"/>
    <property type="match status" value="1"/>
</dbReference>
<dbReference type="InterPro" id="IPR000073">
    <property type="entry name" value="AB_hydrolase_1"/>
</dbReference>
<feature type="domain" description="AB hydrolase-1" evidence="1">
    <location>
        <begin position="43"/>
        <end position="240"/>
    </location>
</feature>
<dbReference type="GO" id="GO:0016787">
    <property type="term" value="F:hydrolase activity"/>
    <property type="evidence" value="ECO:0007669"/>
    <property type="project" value="UniProtKB-KW"/>
</dbReference>
<proteinExistence type="predicted"/>
<organism evidence="2 3">
    <name type="scientific">Streptomyces gibsoniae</name>
    <dbReference type="NCBI Taxonomy" id="3075529"/>
    <lineage>
        <taxon>Bacteria</taxon>
        <taxon>Bacillati</taxon>
        <taxon>Actinomycetota</taxon>
        <taxon>Actinomycetes</taxon>
        <taxon>Kitasatosporales</taxon>
        <taxon>Streptomycetaceae</taxon>
        <taxon>Streptomyces</taxon>
    </lineage>
</organism>
<gene>
    <name evidence="2" type="ORF">RM764_34995</name>
</gene>
<dbReference type="RefSeq" id="WP_311699584.1">
    <property type="nucleotide sequence ID" value="NZ_JAVREY010000067.1"/>
</dbReference>
<evidence type="ECO:0000313" key="3">
    <source>
        <dbReference type="Proteomes" id="UP001183809"/>
    </source>
</evidence>